<accession>F4X0S3</accession>
<evidence type="ECO:0000313" key="2">
    <source>
        <dbReference type="EMBL" id="EGI59950.1"/>
    </source>
</evidence>
<name>F4X0S3_ACREC</name>
<evidence type="ECO:0000313" key="3">
    <source>
        <dbReference type="Proteomes" id="UP000007755"/>
    </source>
</evidence>
<organism evidence="3">
    <name type="scientific">Acromyrmex echinatior</name>
    <name type="common">Panamanian leafcutter ant</name>
    <name type="synonym">Acromyrmex octospinosus echinatior</name>
    <dbReference type="NCBI Taxonomy" id="103372"/>
    <lineage>
        <taxon>Eukaryota</taxon>
        <taxon>Metazoa</taxon>
        <taxon>Ecdysozoa</taxon>
        <taxon>Arthropoda</taxon>
        <taxon>Hexapoda</taxon>
        <taxon>Insecta</taxon>
        <taxon>Pterygota</taxon>
        <taxon>Neoptera</taxon>
        <taxon>Endopterygota</taxon>
        <taxon>Hymenoptera</taxon>
        <taxon>Apocrita</taxon>
        <taxon>Aculeata</taxon>
        <taxon>Formicoidea</taxon>
        <taxon>Formicidae</taxon>
        <taxon>Myrmicinae</taxon>
        <taxon>Acromyrmex</taxon>
    </lineage>
</organism>
<feature type="compositionally biased region" description="Basic and acidic residues" evidence="1">
    <location>
        <begin position="222"/>
        <end position="231"/>
    </location>
</feature>
<evidence type="ECO:0000256" key="1">
    <source>
        <dbReference type="SAM" id="MobiDB-lite"/>
    </source>
</evidence>
<feature type="region of interest" description="Disordered" evidence="1">
    <location>
        <begin position="203"/>
        <end position="248"/>
    </location>
</feature>
<feature type="region of interest" description="Disordered" evidence="1">
    <location>
        <begin position="150"/>
        <end position="171"/>
    </location>
</feature>
<feature type="compositionally biased region" description="Basic and acidic residues" evidence="1">
    <location>
        <begin position="203"/>
        <end position="212"/>
    </location>
</feature>
<dbReference type="InParanoid" id="F4X0S3"/>
<proteinExistence type="predicted"/>
<dbReference type="Proteomes" id="UP000007755">
    <property type="component" value="Unassembled WGS sequence"/>
</dbReference>
<keyword evidence="3" id="KW-1185">Reference proteome</keyword>
<gene>
    <name evidence="2" type="ORF">G5I_11870</name>
</gene>
<protein>
    <submittedName>
        <fullName evidence="2">Uncharacterized protein</fullName>
    </submittedName>
</protein>
<dbReference type="AlphaFoldDB" id="F4X0S3"/>
<dbReference type="EMBL" id="GL888499">
    <property type="protein sequence ID" value="EGI59950.1"/>
    <property type="molecule type" value="Genomic_DNA"/>
</dbReference>
<feature type="compositionally biased region" description="Polar residues" evidence="1">
    <location>
        <begin position="152"/>
        <end position="170"/>
    </location>
</feature>
<sequence>MAGTHAVCTPERRLARNGFPWLIRGLSSFPVTKEATSVNSPLSETDVASPCKKTIFKGKVEEIWIFTNDFEKSSDAGHRVSIHLAHVPTAVGLARFSYMKRPRTMATMCHSDPMILRNNDDVACGFTYGYPLRVFRFSCEPHPFFPVPDHPQPSSFPSSLRKLSTPSTRPVGNVSRITHFRRVTRVHWTGIGALVTKNNERVKGRNVLRENEGESEDEDKDESGKAVVERPSRKKPGKEGAGVHQSEQ</sequence>
<reference evidence="2" key="1">
    <citation type="submission" date="2011-02" db="EMBL/GenBank/DDBJ databases">
        <title>The genome of the leaf-cutting ant Acromyrmex echinatior suggests key adaptations to social evolution and fungus farming.</title>
        <authorList>
            <person name="Nygaard S."/>
            <person name="Zhang G."/>
        </authorList>
    </citation>
    <scope>NUCLEOTIDE SEQUENCE</scope>
</reference>